<organism evidence="1 2">
    <name type="scientific">Thermobispora bispora (strain ATCC 19993 / DSM 43833 / CBS 139.67 / JCM 10125 / KCTC 9307 / NBRC 14880 / R51)</name>
    <dbReference type="NCBI Taxonomy" id="469371"/>
    <lineage>
        <taxon>Bacteria</taxon>
        <taxon>Bacillati</taxon>
        <taxon>Actinomycetota</taxon>
        <taxon>Actinomycetes</taxon>
        <taxon>Streptosporangiales</taxon>
        <taxon>Streptosporangiaceae</taxon>
        <taxon>Thermobispora</taxon>
    </lineage>
</organism>
<dbReference type="AlphaFoldDB" id="D6Y4C9"/>
<dbReference type="OrthoDB" id="3215846at2"/>
<dbReference type="EMBL" id="CP001874">
    <property type="protein sequence ID" value="ADG87183.1"/>
    <property type="molecule type" value="Genomic_DNA"/>
</dbReference>
<name>D6Y4C9_THEBD</name>
<dbReference type="RefSeq" id="WP_013130716.1">
    <property type="nucleotide sequence ID" value="NC_014165.1"/>
</dbReference>
<dbReference type="KEGG" id="tbi:Tbis_0455"/>
<protein>
    <recommendedName>
        <fullName evidence="3">DUF2993 domain-containing protein</fullName>
    </recommendedName>
</protein>
<proteinExistence type="predicted"/>
<dbReference type="HOGENOM" id="CLU_036478_2_1_11"/>
<dbReference type="Proteomes" id="UP000006640">
    <property type="component" value="Chromosome"/>
</dbReference>
<keyword evidence="2" id="KW-1185">Reference proteome</keyword>
<gene>
    <name evidence="1" type="ordered locus">Tbis_0455</name>
</gene>
<evidence type="ECO:0008006" key="3">
    <source>
        <dbReference type="Google" id="ProtNLM"/>
    </source>
</evidence>
<dbReference type="InterPro" id="IPR021373">
    <property type="entry name" value="DUF2993"/>
</dbReference>
<evidence type="ECO:0000313" key="1">
    <source>
        <dbReference type="EMBL" id="ADG87183.1"/>
    </source>
</evidence>
<reference evidence="1 2" key="1">
    <citation type="submission" date="2010-01" db="EMBL/GenBank/DDBJ databases">
        <title>The complete genome of Thermobispora bispora DSM 43833.</title>
        <authorList>
            <consortium name="US DOE Joint Genome Institute (JGI-PGF)"/>
            <person name="Lucas S."/>
            <person name="Copeland A."/>
            <person name="Lapidus A."/>
            <person name="Glavina del Rio T."/>
            <person name="Dalin E."/>
            <person name="Tice H."/>
            <person name="Bruce D."/>
            <person name="Goodwin L."/>
            <person name="Pitluck S."/>
            <person name="Kyrpides N."/>
            <person name="Mavromatis K."/>
            <person name="Ivanova N."/>
            <person name="Mikhailova N."/>
            <person name="Chertkov O."/>
            <person name="Brettin T."/>
            <person name="Detter J.C."/>
            <person name="Han C."/>
            <person name="Larimer F."/>
            <person name="Land M."/>
            <person name="Hauser L."/>
            <person name="Markowitz V."/>
            <person name="Cheng J.-F."/>
            <person name="Hugenholtz P."/>
            <person name="Woyke T."/>
            <person name="Wu D."/>
            <person name="Jando M."/>
            <person name="Schneider S."/>
            <person name="Klenk H.-P."/>
            <person name="Eisen J.A."/>
        </authorList>
    </citation>
    <scope>NUCLEOTIDE SEQUENCE [LARGE SCALE GENOMIC DNA]</scope>
    <source>
        <strain evidence="2">ATCC 19993 / DSM 43833 / CBS 139.67 / JCM 10125 / KCTC 9307 / NBRC 14880 / R51</strain>
    </source>
</reference>
<accession>D6Y4C9</accession>
<dbReference type="eggNOG" id="COG3335">
    <property type="taxonomic scope" value="Bacteria"/>
</dbReference>
<dbReference type="Pfam" id="PF11209">
    <property type="entry name" value="LmeA"/>
    <property type="match status" value="1"/>
</dbReference>
<sequence length="226" mass="23709">MRKLLVSVFVLAALLVGLDRVAVVGAEREIARRVQAVFDLPDPVSVDITGFPFLTQALSGRLEEISLSAGEVTKAGITLSRIDATLEGVTAPLGELIEDSANADVRAERITGTAVISMKTIAEFAPPGIRVTGTGGDTVKVSGRVTAFGQRVPVDAEMKIHVGRGEIRLTPVSVNVGGGMQVPNAERLLTFTVPIPNLPLGLKVTRVTSTSDGLALTGTATDVRFR</sequence>
<dbReference type="STRING" id="469371.Tbis_0455"/>
<evidence type="ECO:0000313" key="2">
    <source>
        <dbReference type="Proteomes" id="UP000006640"/>
    </source>
</evidence>